<dbReference type="EMBL" id="JAYGHK010000027">
    <property type="protein sequence ID" value="MEA5608478.1"/>
    <property type="molecule type" value="Genomic_DNA"/>
</dbReference>
<accession>A0ABU5URF1</accession>
<evidence type="ECO:0000313" key="2">
    <source>
        <dbReference type="Proteomes" id="UP001303285"/>
    </source>
</evidence>
<dbReference type="GeneID" id="78019366"/>
<evidence type="ECO:0000313" key="1">
    <source>
        <dbReference type="EMBL" id="MEA5608478.1"/>
    </source>
</evidence>
<keyword evidence="2" id="KW-1185">Reference proteome</keyword>
<gene>
    <name evidence="1" type="ORF">VB695_10390</name>
</gene>
<dbReference type="Proteomes" id="UP001303285">
    <property type="component" value="Unassembled WGS sequence"/>
</dbReference>
<protein>
    <submittedName>
        <fullName evidence="1">Uncharacterized protein</fullName>
    </submittedName>
</protein>
<name>A0ABU5URF1_NODSP</name>
<dbReference type="RefSeq" id="WP_231859564.1">
    <property type="nucleotide sequence ID" value="NZ_JAYGHK010000027.1"/>
</dbReference>
<sequence>MNKIKILSRSVSQYKNVFLVAKLYFSGSELDSVELDRDNPAAPDMAVPAKPIADVNFSLEIFGDPSAAMAITAPTIAKNIGVIDLRISAFRAGKLMLFMNLFCMIYAL</sequence>
<reference evidence="1 2" key="1">
    <citation type="submission" date="2023-12" db="EMBL/GenBank/DDBJ databases">
        <title>Baltic Sea Cyanobacteria.</title>
        <authorList>
            <person name="Delbaje E."/>
            <person name="Fewer D.P."/>
            <person name="Shishido T.K."/>
        </authorList>
    </citation>
    <scope>NUCLEOTIDE SEQUENCE [LARGE SCALE GENOMIC DNA]</scope>
    <source>
        <strain evidence="1 2">UHCC 0060</strain>
    </source>
</reference>
<comment type="caution">
    <text evidence="1">The sequence shown here is derived from an EMBL/GenBank/DDBJ whole genome shotgun (WGS) entry which is preliminary data.</text>
</comment>
<organism evidence="1 2">
    <name type="scientific">Nodularia spumigena UHCC 0060</name>
    <dbReference type="NCBI Taxonomy" id="3110300"/>
    <lineage>
        <taxon>Bacteria</taxon>
        <taxon>Bacillati</taxon>
        <taxon>Cyanobacteriota</taxon>
        <taxon>Cyanophyceae</taxon>
        <taxon>Nostocales</taxon>
        <taxon>Nodulariaceae</taxon>
        <taxon>Nodularia</taxon>
    </lineage>
</organism>
<proteinExistence type="predicted"/>